<gene>
    <name evidence="3" type="ORF">GGR27_003791</name>
</gene>
<keyword evidence="4" id="KW-1185">Reference proteome</keyword>
<dbReference type="Gene3D" id="3.40.50.300">
    <property type="entry name" value="P-loop containing nucleotide triphosphate hydrolases"/>
    <property type="match status" value="1"/>
</dbReference>
<evidence type="ECO:0000259" key="2">
    <source>
        <dbReference type="Pfam" id="PF20469"/>
    </source>
</evidence>
<organism evidence="3 4">
    <name type="scientific">Neolewinella antarctica</name>
    <dbReference type="NCBI Taxonomy" id="442734"/>
    <lineage>
        <taxon>Bacteria</taxon>
        <taxon>Pseudomonadati</taxon>
        <taxon>Bacteroidota</taxon>
        <taxon>Saprospiria</taxon>
        <taxon>Saprospirales</taxon>
        <taxon>Lewinellaceae</taxon>
        <taxon>Neolewinella</taxon>
    </lineage>
</organism>
<reference evidence="3 4" key="1">
    <citation type="submission" date="2020-03" db="EMBL/GenBank/DDBJ databases">
        <title>Genomic Encyclopedia of Type Strains, Phase IV (KMG-IV): sequencing the most valuable type-strain genomes for metagenomic binning, comparative biology and taxonomic classification.</title>
        <authorList>
            <person name="Goeker M."/>
        </authorList>
    </citation>
    <scope>NUCLEOTIDE SEQUENCE [LARGE SCALE GENOMIC DNA]</scope>
    <source>
        <strain evidence="3 4">DSM 105096</strain>
    </source>
</reference>
<dbReference type="PANTHER" id="PTHR43581:SF4">
    <property type="entry name" value="ATP_GTP PHOSPHATASE"/>
    <property type="match status" value="1"/>
</dbReference>
<dbReference type="Proteomes" id="UP000770785">
    <property type="component" value="Unassembled WGS sequence"/>
</dbReference>
<keyword evidence="3" id="KW-0540">Nuclease</keyword>
<dbReference type="InterPro" id="IPR027417">
    <property type="entry name" value="P-loop_NTPase"/>
</dbReference>
<dbReference type="SUPFAM" id="SSF52540">
    <property type="entry name" value="P-loop containing nucleoside triphosphate hydrolases"/>
    <property type="match status" value="1"/>
</dbReference>
<dbReference type="GO" id="GO:0004519">
    <property type="term" value="F:endonuclease activity"/>
    <property type="evidence" value="ECO:0007669"/>
    <property type="project" value="UniProtKB-KW"/>
</dbReference>
<dbReference type="Pfam" id="PF20469">
    <property type="entry name" value="OLD-like_TOPRIM"/>
    <property type="match status" value="1"/>
</dbReference>
<name>A0ABX0XG31_9BACT</name>
<protein>
    <submittedName>
        <fullName evidence="3">ATP-dependent endonuclease of OLD family</fullName>
    </submittedName>
</protein>
<comment type="caution">
    <text evidence="3">The sequence shown here is derived from an EMBL/GenBank/DDBJ whole genome shotgun (WGS) entry which is preliminary data.</text>
</comment>
<evidence type="ECO:0000313" key="4">
    <source>
        <dbReference type="Proteomes" id="UP000770785"/>
    </source>
</evidence>
<proteinExistence type="predicted"/>
<keyword evidence="3" id="KW-0378">Hydrolase</keyword>
<dbReference type="CDD" id="cd01026">
    <property type="entry name" value="TOPRIM_OLD"/>
    <property type="match status" value="1"/>
</dbReference>
<feature type="domain" description="Endonuclease GajA/Old nuclease/RecF-like AAA" evidence="1">
    <location>
        <begin position="1"/>
        <end position="404"/>
    </location>
</feature>
<dbReference type="RefSeq" id="WP_168040115.1">
    <property type="nucleotide sequence ID" value="NZ_JAATJH010000010.1"/>
</dbReference>
<dbReference type="PANTHER" id="PTHR43581">
    <property type="entry name" value="ATP/GTP PHOSPHATASE"/>
    <property type="match status" value="1"/>
</dbReference>
<feature type="domain" description="OLD protein-like TOPRIM" evidence="2">
    <location>
        <begin position="457"/>
        <end position="524"/>
    </location>
</feature>
<evidence type="ECO:0000313" key="3">
    <source>
        <dbReference type="EMBL" id="NJC28268.1"/>
    </source>
</evidence>
<accession>A0ABX0XG31</accession>
<dbReference type="InterPro" id="IPR034139">
    <property type="entry name" value="TOPRIM_OLD"/>
</dbReference>
<dbReference type="InterPro" id="IPR041685">
    <property type="entry name" value="AAA_GajA/Old/RecF-like"/>
</dbReference>
<sequence length="699" mass="80732">MFISKLFIKNYRSLKEIKIDLFAGKNVFVGKNNSGKSNILKALNILVGERHPGYMKFSDNDFYTKTLTVEGKSVEEIADNIYIEVEISGRNFDEELIKSIRKNTAFSQLGDISDAYERSEDGTIVVNYPLFQSLDDLENRDEISEIELTSKSGNPYTSKTKWASSEEVLNMVKTAKRIKLFFCKSRKQEDFKGYGLLIIDAKGNIWITHYFPKKLRESLVTTTIIGALRNTKSELRLQHYTWFGKLIGKLWNDNKDQVEEQSGSTYENLIKNKSNEIKEYVDVIFHDNTSELRKLLESAIAHKEVSFKFMSDNKYEMYKSIQVFVNDGIDRSVDEKGTGIQSAIIIALFSQYCNQFHNASSLLVVEEPELYLHPQARRVISAELNKFIDSSENQERQLFISTHSVEYLKNVDPQNIIRIYKDSESNCTHTAQLPRDIAADISNEIKRFIWSTNTEMFFADKVVLVEGGEFYLLPVIIDRILKEKQSLDYQNCSIGRVNGKSNFLIYIKMLSAFNIDWILLGDLDCYKGDVSKIISHLDCKELEKSVNDIKETINQGAIDYGSMKKRIGKIERNLDVQDLQNVFQKFKDGSISRDDDSLAKTLSYMEDRYLKINPRNHIDEEGLTNHFNKIQIELRKKNIFIWSHGELEDYYTDAVVQLPGSKDMKALTLSYLISDEEQELNHFLKNIDEVTELVKMITK</sequence>
<dbReference type="Pfam" id="PF13175">
    <property type="entry name" value="AAA_15"/>
    <property type="match status" value="1"/>
</dbReference>
<evidence type="ECO:0000259" key="1">
    <source>
        <dbReference type="Pfam" id="PF13175"/>
    </source>
</evidence>
<dbReference type="EMBL" id="JAATJH010000010">
    <property type="protein sequence ID" value="NJC28268.1"/>
    <property type="molecule type" value="Genomic_DNA"/>
</dbReference>
<dbReference type="InterPro" id="IPR051396">
    <property type="entry name" value="Bact_Antivir_Def_Nuclease"/>
</dbReference>
<keyword evidence="3" id="KW-0255">Endonuclease</keyword>